<reference evidence="5 6" key="1">
    <citation type="submission" date="2016-07" db="EMBL/GenBank/DDBJ databases">
        <title>Pervasive Adenine N6-methylation of Active Genes in Fungi.</title>
        <authorList>
            <consortium name="DOE Joint Genome Institute"/>
            <person name="Mondo S.J."/>
            <person name="Dannebaum R.O."/>
            <person name="Kuo R.C."/>
            <person name="Labutti K."/>
            <person name="Haridas S."/>
            <person name="Kuo A."/>
            <person name="Salamov A."/>
            <person name="Ahrendt S.R."/>
            <person name="Lipzen A."/>
            <person name="Sullivan W."/>
            <person name="Andreopoulos W.B."/>
            <person name="Clum A."/>
            <person name="Lindquist E."/>
            <person name="Daum C."/>
            <person name="Ramamoorthy G.K."/>
            <person name="Gryganskyi A."/>
            <person name="Culley D."/>
            <person name="Magnuson J.K."/>
            <person name="James T.Y."/>
            <person name="O'Malley M.A."/>
            <person name="Stajich J.E."/>
            <person name="Spatafora J.W."/>
            <person name="Visel A."/>
            <person name="Grigoriev I.V."/>
        </authorList>
    </citation>
    <scope>NUCLEOTIDE SEQUENCE [LARGE SCALE GENOMIC DNA]</scope>
    <source>
        <strain evidence="5 6">NRRL 3301</strain>
    </source>
</reference>
<feature type="domain" description="FAM192A/Fyv6 N-terminal" evidence="4">
    <location>
        <begin position="15"/>
        <end position="104"/>
    </location>
</feature>
<dbReference type="STRING" id="101127.A0A1X2GPZ7"/>
<name>A0A1X2GPZ7_9FUNG</name>
<evidence type="ECO:0000256" key="2">
    <source>
        <dbReference type="ARBA" id="ARBA00023242"/>
    </source>
</evidence>
<keyword evidence="6" id="KW-1185">Reference proteome</keyword>
<feature type="region of interest" description="Disordered" evidence="3">
    <location>
        <begin position="1"/>
        <end position="41"/>
    </location>
</feature>
<evidence type="ECO:0000256" key="3">
    <source>
        <dbReference type="SAM" id="MobiDB-lite"/>
    </source>
</evidence>
<protein>
    <recommendedName>
        <fullName evidence="4">FAM192A/Fyv6 N-terminal domain-containing protein</fullName>
    </recommendedName>
</protein>
<dbReference type="EMBL" id="MCGT01000006">
    <property type="protein sequence ID" value="ORX58824.1"/>
    <property type="molecule type" value="Genomic_DNA"/>
</dbReference>
<feature type="compositionally biased region" description="Basic and acidic residues" evidence="3">
    <location>
        <begin position="89"/>
        <end position="108"/>
    </location>
</feature>
<dbReference type="InterPro" id="IPR039845">
    <property type="entry name" value="FAM192A"/>
</dbReference>
<organism evidence="5 6">
    <name type="scientific">Hesseltinella vesiculosa</name>
    <dbReference type="NCBI Taxonomy" id="101127"/>
    <lineage>
        <taxon>Eukaryota</taxon>
        <taxon>Fungi</taxon>
        <taxon>Fungi incertae sedis</taxon>
        <taxon>Mucoromycota</taxon>
        <taxon>Mucoromycotina</taxon>
        <taxon>Mucoromycetes</taxon>
        <taxon>Mucorales</taxon>
        <taxon>Cunninghamellaceae</taxon>
        <taxon>Hesseltinella</taxon>
    </lineage>
</organism>
<evidence type="ECO:0000313" key="5">
    <source>
        <dbReference type="EMBL" id="ORX58824.1"/>
    </source>
</evidence>
<evidence type="ECO:0000259" key="4">
    <source>
        <dbReference type="Pfam" id="PF10187"/>
    </source>
</evidence>
<dbReference type="GO" id="GO:0005634">
    <property type="term" value="C:nucleus"/>
    <property type="evidence" value="ECO:0007669"/>
    <property type="project" value="UniProtKB-SubCell"/>
</dbReference>
<dbReference type="PANTHER" id="PTHR13495">
    <property type="entry name" value="NEFA-INTERACTING NUCLEAR PROTEIN NIP30"/>
    <property type="match status" value="1"/>
</dbReference>
<dbReference type="Proteomes" id="UP000242146">
    <property type="component" value="Unassembled WGS sequence"/>
</dbReference>
<accession>A0A1X2GPZ7</accession>
<comment type="subcellular location">
    <subcellularLocation>
        <location evidence="1">Nucleus</location>
    </subcellularLocation>
</comment>
<evidence type="ECO:0000313" key="6">
    <source>
        <dbReference type="Proteomes" id="UP000242146"/>
    </source>
</evidence>
<dbReference type="AlphaFoldDB" id="A0A1X2GPZ7"/>
<keyword evidence="2" id="KW-0539">Nucleus</keyword>
<feature type="compositionally biased region" description="Low complexity" evidence="3">
    <location>
        <begin position="24"/>
        <end position="34"/>
    </location>
</feature>
<evidence type="ECO:0000256" key="1">
    <source>
        <dbReference type="ARBA" id="ARBA00004123"/>
    </source>
</evidence>
<dbReference type="InterPro" id="IPR019331">
    <property type="entry name" value="FAM192A/Fyv6_N"/>
</dbReference>
<feature type="region of interest" description="Disordered" evidence="3">
    <location>
        <begin position="79"/>
        <end position="218"/>
    </location>
</feature>
<dbReference type="Pfam" id="PF10187">
    <property type="entry name" value="FAM192A_Fyv6_N"/>
    <property type="match status" value="1"/>
</dbReference>
<sequence>MSFKSFVSRSIVTDNEEKDINTQDASSVKASSSDAEYDPRTLYERLQEQKLKKEDEFREKTKFSNLVKRIDEEDAEYYQALSETQHQQDTARKAKDELELEEFRKAVESTRLPPSNNARPPASTRRPSLTTITSSTKKPATKKESNSKMAGLVLVKKRSHDEASMDDKPDTNSKKPKTDKTKTGSSTGPATTNPPAATTAAGLGSLLADYGDSGSESE</sequence>
<feature type="compositionally biased region" description="Polar residues" evidence="3">
    <location>
        <begin position="125"/>
        <end position="138"/>
    </location>
</feature>
<dbReference type="OrthoDB" id="75720at2759"/>
<comment type="caution">
    <text evidence="5">The sequence shown here is derived from an EMBL/GenBank/DDBJ whole genome shotgun (WGS) entry which is preliminary data.</text>
</comment>
<feature type="compositionally biased region" description="Low complexity" evidence="3">
    <location>
        <begin position="183"/>
        <end position="208"/>
    </location>
</feature>
<dbReference type="PANTHER" id="PTHR13495:SF0">
    <property type="entry name" value="PSME3-INTERACTING PROTEIN"/>
    <property type="match status" value="1"/>
</dbReference>
<feature type="compositionally biased region" description="Polar residues" evidence="3">
    <location>
        <begin position="1"/>
        <end position="13"/>
    </location>
</feature>
<gene>
    <name evidence="5" type="ORF">DM01DRAFT_1333444</name>
</gene>
<proteinExistence type="predicted"/>
<feature type="compositionally biased region" description="Basic and acidic residues" evidence="3">
    <location>
        <begin position="159"/>
        <end position="182"/>
    </location>
</feature>